<feature type="transmembrane region" description="Helical" evidence="5">
    <location>
        <begin position="174"/>
        <end position="193"/>
    </location>
</feature>
<feature type="transmembrane region" description="Helical" evidence="5">
    <location>
        <begin position="69"/>
        <end position="97"/>
    </location>
</feature>
<reference evidence="7 8" key="1">
    <citation type="submission" date="2024-09" db="EMBL/GenBank/DDBJ databases">
        <authorList>
            <person name="Sun Q."/>
            <person name="Mori K."/>
        </authorList>
    </citation>
    <scope>NUCLEOTIDE SEQUENCE [LARGE SCALE GENOMIC DNA]</scope>
    <source>
        <strain evidence="7 8">JCM 3307</strain>
    </source>
</reference>
<keyword evidence="8" id="KW-1185">Reference proteome</keyword>
<keyword evidence="7" id="KW-0645">Protease</keyword>
<dbReference type="Gene3D" id="1.20.1540.10">
    <property type="entry name" value="Rhomboid-like"/>
    <property type="match status" value="1"/>
</dbReference>
<dbReference type="Proteomes" id="UP001589608">
    <property type="component" value="Unassembled WGS sequence"/>
</dbReference>
<evidence type="ECO:0000256" key="1">
    <source>
        <dbReference type="ARBA" id="ARBA00004141"/>
    </source>
</evidence>
<accession>A0ABV5M8U9</accession>
<evidence type="ECO:0000256" key="4">
    <source>
        <dbReference type="ARBA" id="ARBA00023136"/>
    </source>
</evidence>
<evidence type="ECO:0000256" key="2">
    <source>
        <dbReference type="ARBA" id="ARBA00022692"/>
    </source>
</evidence>
<keyword evidence="3 5" id="KW-1133">Transmembrane helix</keyword>
<gene>
    <name evidence="7" type="ORF">ACFFTR_18790</name>
</gene>
<dbReference type="GO" id="GO:0006508">
    <property type="term" value="P:proteolysis"/>
    <property type="evidence" value="ECO:0007669"/>
    <property type="project" value="UniProtKB-KW"/>
</dbReference>
<dbReference type="RefSeq" id="WP_223095040.1">
    <property type="nucleotide sequence ID" value="NZ_CP061913.1"/>
</dbReference>
<dbReference type="EMBL" id="JBHMCA010000035">
    <property type="protein sequence ID" value="MFB9445128.1"/>
    <property type="molecule type" value="Genomic_DNA"/>
</dbReference>
<name>A0ABV5M8U9_9ACTN</name>
<dbReference type="EC" id="3.4.21.105" evidence="7"/>
<dbReference type="Pfam" id="PF01694">
    <property type="entry name" value="Rhomboid"/>
    <property type="match status" value="1"/>
</dbReference>
<evidence type="ECO:0000313" key="8">
    <source>
        <dbReference type="Proteomes" id="UP001589608"/>
    </source>
</evidence>
<evidence type="ECO:0000256" key="5">
    <source>
        <dbReference type="SAM" id="Phobius"/>
    </source>
</evidence>
<evidence type="ECO:0000259" key="6">
    <source>
        <dbReference type="Pfam" id="PF01694"/>
    </source>
</evidence>
<keyword evidence="7" id="KW-0378">Hydrolase</keyword>
<keyword evidence="2 5" id="KW-0812">Transmembrane</keyword>
<comment type="caution">
    <text evidence="7">The sequence shown here is derived from an EMBL/GenBank/DDBJ whole genome shotgun (WGS) entry which is preliminary data.</text>
</comment>
<feature type="domain" description="Peptidase S54 rhomboid" evidence="6">
    <location>
        <begin position="67"/>
        <end position="157"/>
    </location>
</feature>
<comment type="subcellular location">
    <subcellularLocation>
        <location evidence="1">Membrane</location>
        <topology evidence="1">Multi-pass membrane protein</topology>
    </subcellularLocation>
</comment>
<dbReference type="InterPro" id="IPR022764">
    <property type="entry name" value="Peptidase_S54_rhomboid_dom"/>
</dbReference>
<proteinExistence type="predicted"/>
<evidence type="ECO:0000313" key="7">
    <source>
        <dbReference type="EMBL" id="MFB9445128.1"/>
    </source>
</evidence>
<dbReference type="InterPro" id="IPR035952">
    <property type="entry name" value="Rhomboid-like_sf"/>
</dbReference>
<dbReference type="GO" id="GO:0008233">
    <property type="term" value="F:peptidase activity"/>
    <property type="evidence" value="ECO:0007669"/>
    <property type="project" value="UniProtKB-KW"/>
</dbReference>
<keyword evidence="4 5" id="KW-0472">Membrane</keyword>
<feature type="transmembrane region" description="Helical" evidence="5">
    <location>
        <begin position="35"/>
        <end position="57"/>
    </location>
</feature>
<evidence type="ECO:0000256" key="3">
    <source>
        <dbReference type="ARBA" id="ARBA00022989"/>
    </source>
</evidence>
<feature type="transmembrane region" description="Helical" evidence="5">
    <location>
        <begin position="109"/>
        <end position="127"/>
    </location>
</feature>
<organism evidence="7 8">
    <name type="scientific">Dactylosporangium vinaceum</name>
    <dbReference type="NCBI Taxonomy" id="53362"/>
    <lineage>
        <taxon>Bacteria</taxon>
        <taxon>Bacillati</taxon>
        <taxon>Actinomycetota</taxon>
        <taxon>Actinomycetes</taxon>
        <taxon>Micromonosporales</taxon>
        <taxon>Micromonosporaceae</taxon>
        <taxon>Dactylosporangium</taxon>
    </lineage>
</organism>
<sequence length="198" mass="20421">MNVVLTVLYIGFLGTAGWAGSGLRGPHRPIATWVVFATVAVFSFLQLLAAPALFTALRRDRTAIADGQLWRLLTSAVVQDGGWPGTIFNLIALAALGLLAERLWGTRRWLALALCVQLLGGLWGLVVQPVGAGTSLIDFGLGGALATTAAVVHRSPLAVVSLAAGSALLLLGDIHGGAALAGALFALLTVLPLRSQAK</sequence>
<dbReference type="SUPFAM" id="SSF144091">
    <property type="entry name" value="Rhomboid-like"/>
    <property type="match status" value="1"/>
</dbReference>
<protein>
    <submittedName>
        <fullName evidence="7">Rhomboid family intramembrane serine protease</fullName>
        <ecNumber evidence="7">3.4.21.105</ecNumber>
    </submittedName>
</protein>